<proteinExistence type="predicted"/>
<dbReference type="AlphaFoldDB" id="Q7RMB6"/>
<dbReference type="EMBL" id="AABL01000620">
    <property type="protein sequence ID" value="EAA21701.1"/>
    <property type="molecule type" value="Genomic_DNA"/>
</dbReference>
<name>Q7RMB6_PLAYO</name>
<evidence type="ECO:0000313" key="2">
    <source>
        <dbReference type="Proteomes" id="UP000008553"/>
    </source>
</evidence>
<organism evidence="1 2">
    <name type="scientific">Plasmodium yoelii yoelii</name>
    <dbReference type="NCBI Taxonomy" id="73239"/>
    <lineage>
        <taxon>Eukaryota</taxon>
        <taxon>Sar</taxon>
        <taxon>Alveolata</taxon>
        <taxon>Apicomplexa</taxon>
        <taxon>Aconoidasida</taxon>
        <taxon>Haemosporida</taxon>
        <taxon>Plasmodiidae</taxon>
        <taxon>Plasmodium</taxon>
        <taxon>Plasmodium (Vinckeia)</taxon>
    </lineage>
</organism>
<reference evidence="1 2" key="1">
    <citation type="journal article" date="2002" name="Nature">
        <title>Genome sequence and comparative analysis of the model rodent malaria parasite Plasmodium yoelii yoelii.</title>
        <authorList>
            <person name="Carlton J.M."/>
            <person name="Angiuoli S.V."/>
            <person name="Suh B.B."/>
            <person name="Kooij T.W."/>
            <person name="Pertea M."/>
            <person name="Silva J.C."/>
            <person name="Ermolaeva M.D."/>
            <person name="Allen J.E."/>
            <person name="Selengut J.D."/>
            <person name="Koo H.L."/>
            <person name="Peterson J.D."/>
            <person name="Pop M."/>
            <person name="Kosack D.S."/>
            <person name="Shumway M.F."/>
            <person name="Bidwell S.L."/>
            <person name="Shallom S.J."/>
            <person name="van Aken S.E."/>
            <person name="Riedmuller S.B."/>
            <person name="Feldblyum T.V."/>
            <person name="Cho J.K."/>
            <person name="Quackenbush J."/>
            <person name="Sedegah M."/>
            <person name="Shoaibi A."/>
            <person name="Cummings L.M."/>
            <person name="Florens L."/>
            <person name="Yates J.R."/>
            <person name="Raine J.D."/>
            <person name="Sinden R.E."/>
            <person name="Harris M.A."/>
            <person name="Cunningham D.A."/>
            <person name="Preiser P.R."/>
            <person name="Bergman L.W."/>
            <person name="Vaidya A.B."/>
            <person name="van Lin L.H."/>
            <person name="Janse C.J."/>
            <person name="Waters A.P."/>
            <person name="Smith H.O."/>
            <person name="White O.R."/>
            <person name="Salzberg S.L."/>
            <person name="Venter J.C."/>
            <person name="Fraser C.M."/>
            <person name="Hoffman S.L."/>
            <person name="Gardner M.J."/>
            <person name="Carucci D.J."/>
        </authorList>
    </citation>
    <scope>NUCLEOTIDE SEQUENCE [LARGE SCALE GENOMIC DNA]</scope>
    <source>
        <strain evidence="1 2">17XNL</strain>
    </source>
</reference>
<gene>
    <name evidence="1" type="ORF">PY02265</name>
</gene>
<dbReference type="Proteomes" id="UP000008553">
    <property type="component" value="Unassembled WGS sequence"/>
</dbReference>
<keyword evidence="2" id="KW-1185">Reference proteome</keyword>
<dbReference type="InParanoid" id="Q7RMB6"/>
<sequence length="58" mass="7099">MRDMFYKNFHCKNIDLLIKKNLPKRNVKHYPVHKTWNIYGLFGRGGLLYYISNLRKKL</sequence>
<protein>
    <submittedName>
        <fullName evidence="1">Uncharacterized protein</fullName>
    </submittedName>
</protein>
<evidence type="ECO:0000313" key="1">
    <source>
        <dbReference type="EMBL" id="EAA21701.1"/>
    </source>
</evidence>
<dbReference type="PaxDb" id="73239-Q7RMB6"/>
<feature type="non-terminal residue" evidence="1">
    <location>
        <position position="58"/>
    </location>
</feature>
<accession>Q7RMB6</accession>
<comment type="caution">
    <text evidence="1">The sequence shown here is derived from an EMBL/GenBank/DDBJ whole genome shotgun (WGS) entry which is preliminary data.</text>
</comment>